<dbReference type="GO" id="GO:0016987">
    <property type="term" value="F:sigma factor activity"/>
    <property type="evidence" value="ECO:0007669"/>
    <property type="project" value="UniProtKB-KW"/>
</dbReference>
<dbReference type="STRING" id="52689.AKG39_04140"/>
<feature type="domain" description="RNA polymerase sigma factor 54 core-binding" evidence="10">
    <location>
        <begin position="107"/>
        <end position="298"/>
    </location>
</feature>
<evidence type="ECO:0000256" key="7">
    <source>
        <dbReference type="ARBA" id="ARBA00023125"/>
    </source>
</evidence>
<dbReference type="PROSITE" id="PS50044">
    <property type="entry name" value="SIGMA54_3"/>
    <property type="match status" value="1"/>
</dbReference>
<dbReference type="GO" id="GO:0016779">
    <property type="term" value="F:nucleotidyltransferase activity"/>
    <property type="evidence" value="ECO:0007669"/>
    <property type="project" value="UniProtKB-KW"/>
</dbReference>
<proteinExistence type="inferred from homology"/>
<gene>
    <name evidence="11" type="ORF">AKG39_04140</name>
</gene>
<keyword evidence="8" id="KW-0804">Transcription</keyword>
<protein>
    <submittedName>
        <fullName evidence="11">DNA-directed RNA polymerase subunit sigma</fullName>
    </submittedName>
</protein>
<evidence type="ECO:0000256" key="5">
    <source>
        <dbReference type="ARBA" id="ARBA00023015"/>
    </source>
</evidence>
<dbReference type="Pfam" id="PF04552">
    <property type="entry name" value="Sigma54_DBD"/>
    <property type="match status" value="1"/>
</dbReference>
<evidence type="ECO:0000313" key="11">
    <source>
        <dbReference type="EMBL" id="KNZ42917.1"/>
    </source>
</evidence>
<dbReference type="EMBL" id="LGYO01000008">
    <property type="protein sequence ID" value="KNZ42917.1"/>
    <property type="molecule type" value="Genomic_DNA"/>
</dbReference>
<dbReference type="GO" id="GO:0000428">
    <property type="term" value="C:DNA-directed RNA polymerase complex"/>
    <property type="evidence" value="ECO:0007669"/>
    <property type="project" value="UniProtKB-KW"/>
</dbReference>
<evidence type="ECO:0000256" key="6">
    <source>
        <dbReference type="ARBA" id="ARBA00023082"/>
    </source>
</evidence>
<dbReference type="Gene3D" id="1.10.10.60">
    <property type="entry name" value="Homeodomain-like"/>
    <property type="match status" value="1"/>
</dbReference>
<dbReference type="PROSITE" id="PS00718">
    <property type="entry name" value="SIGMA54_2"/>
    <property type="match status" value="1"/>
</dbReference>
<keyword evidence="2 11" id="KW-0240">DNA-directed RNA polymerase</keyword>
<dbReference type="RefSeq" id="WP_050739096.1">
    <property type="nucleotide sequence ID" value="NZ_LGYO01000008.1"/>
</dbReference>
<evidence type="ECO:0000259" key="10">
    <source>
        <dbReference type="Pfam" id="PF04963"/>
    </source>
</evidence>
<reference evidence="12" key="1">
    <citation type="submission" date="2015-07" db="EMBL/GenBank/DDBJ databases">
        <title>Draft genome sequence of Acetobacterium bakii DSM 8293, a potential psychrophilic chemical producer through syngas fermentation.</title>
        <authorList>
            <person name="Song Y."/>
            <person name="Hwang S."/>
            <person name="Cho B.-K."/>
        </authorList>
    </citation>
    <scope>NUCLEOTIDE SEQUENCE [LARGE SCALE GENOMIC DNA]</scope>
    <source>
        <strain evidence="12">DSM 8239</strain>
    </source>
</reference>
<keyword evidence="12" id="KW-1185">Reference proteome</keyword>
<dbReference type="InterPro" id="IPR007046">
    <property type="entry name" value="RNA_pol_sigma_54_core-bd"/>
</dbReference>
<dbReference type="InterPro" id="IPR038709">
    <property type="entry name" value="RpoN_core-bd_sf"/>
</dbReference>
<evidence type="ECO:0000256" key="3">
    <source>
        <dbReference type="ARBA" id="ARBA00022679"/>
    </source>
</evidence>
<evidence type="ECO:0000313" key="12">
    <source>
        <dbReference type="Proteomes" id="UP000036873"/>
    </source>
</evidence>
<evidence type="ECO:0000256" key="2">
    <source>
        <dbReference type="ARBA" id="ARBA00022478"/>
    </source>
</evidence>
<dbReference type="AlphaFoldDB" id="A0A0L6U3K4"/>
<dbReference type="Pfam" id="PF04963">
    <property type="entry name" value="Sigma54_CBD"/>
    <property type="match status" value="1"/>
</dbReference>
<keyword evidence="6" id="KW-0731">Sigma factor</keyword>
<feature type="domain" description="RNA polymerase sigma factor 54 DNA-binding" evidence="9">
    <location>
        <begin position="313"/>
        <end position="469"/>
    </location>
</feature>
<name>A0A0L6U3K4_9FIRM</name>
<dbReference type="NCBIfam" id="TIGR02395">
    <property type="entry name" value="rpoN_sigma"/>
    <property type="match status" value="1"/>
</dbReference>
<keyword evidence="4" id="KW-0548">Nucleotidyltransferase</keyword>
<dbReference type="PANTHER" id="PTHR32248">
    <property type="entry name" value="RNA POLYMERASE SIGMA-54 FACTOR"/>
    <property type="match status" value="1"/>
</dbReference>
<dbReference type="Gene3D" id="1.10.10.1330">
    <property type="entry name" value="RNA polymerase sigma-54 factor, core-binding domain"/>
    <property type="match status" value="1"/>
</dbReference>
<dbReference type="InterPro" id="IPR007634">
    <property type="entry name" value="RNA_pol_sigma_54_DNA-bd"/>
</dbReference>
<comment type="caution">
    <text evidence="11">The sequence shown here is derived from an EMBL/GenBank/DDBJ whole genome shotgun (WGS) entry which is preliminary data.</text>
</comment>
<dbReference type="GO" id="GO:0001216">
    <property type="term" value="F:DNA-binding transcription activator activity"/>
    <property type="evidence" value="ECO:0007669"/>
    <property type="project" value="InterPro"/>
</dbReference>
<dbReference type="OrthoDB" id="9814402at2"/>
<sequence>MNIKFDLNITQTQKLIMTQEMRQAIEILQLTSMELNNLIENEIMENPVLEFNEVSIKTLAPETGEAAKEDVNKKDDINWDDYFNSMEPSEYRGQTPTNYDPDEEYGFEKFSYQEKTLNEYLHFQFNMVVEKLSKREIFIGEYLIDCIDDNGYLIVDMDYLQEILESNEENINKIIGIIQGFDPVGVGARDIKECLLIQLRYLGYENDDIYMEIINQHLTDLADNQYKRIAHATGLSLEEVFEFKELIKTLEPKPGREFTNLEGVSYVIPDGSIEIVDGELIVKINEISAPRLKINSFYKGMLKKTDQNEDTRKYLEKKLDGAVFLIRSIEQRRDTILKVIQAIATCQKNFFFQGVEDLRPLTLNSIADMIDVHESTVSRAIRGKYVQTPKGTFALKFFFKRGFNHGEEDLSSDAIKQFIQEMVEVEDKRKPLSDQKISEILKEKNLEVARRTIAKYREALSIQPSSKRKEYR</sequence>
<comment type="similarity">
    <text evidence="1">Belongs to the sigma-54 factor family.</text>
</comment>
<accession>A0A0L6U3K4</accession>
<dbReference type="Pfam" id="PF00309">
    <property type="entry name" value="Sigma54_AID"/>
    <property type="match status" value="1"/>
</dbReference>
<dbReference type="PANTHER" id="PTHR32248:SF4">
    <property type="entry name" value="RNA POLYMERASE SIGMA-54 FACTOR"/>
    <property type="match status" value="1"/>
</dbReference>
<evidence type="ECO:0000256" key="8">
    <source>
        <dbReference type="ARBA" id="ARBA00023163"/>
    </source>
</evidence>
<evidence type="ECO:0000256" key="1">
    <source>
        <dbReference type="ARBA" id="ARBA00008798"/>
    </source>
</evidence>
<dbReference type="GO" id="GO:0003677">
    <property type="term" value="F:DNA binding"/>
    <property type="evidence" value="ECO:0007669"/>
    <property type="project" value="UniProtKB-KW"/>
</dbReference>
<dbReference type="PATRIC" id="fig|52689.4.peg.3876"/>
<keyword evidence="7" id="KW-0238">DNA-binding</keyword>
<dbReference type="PIRSF" id="PIRSF000774">
    <property type="entry name" value="RpoN"/>
    <property type="match status" value="1"/>
</dbReference>
<dbReference type="PROSITE" id="PS00717">
    <property type="entry name" value="SIGMA54_1"/>
    <property type="match status" value="1"/>
</dbReference>
<organism evidence="11 12">
    <name type="scientific">Acetobacterium bakii</name>
    <dbReference type="NCBI Taxonomy" id="52689"/>
    <lineage>
        <taxon>Bacteria</taxon>
        <taxon>Bacillati</taxon>
        <taxon>Bacillota</taxon>
        <taxon>Clostridia</taxon>
        <taxon>Eubacteriales</taxon>
        <taxon>Eubacteriaceae</taxon>
        <taxon>Acetobacterium</taxon>
    </lineage>
</organism>
<dbReference type="GO" id="GO:0006352">
    <property type="term" value="P:DNA-templated transcription initiation"/>
    <property type="evidence" value="ECO:0007669"/>
    <property type="project" value="InterPro"/>
</dbReference>
<keyword evidence="5" id="KW-0805">Transcription regulation</keyword>
<evidence type="ECO:0000256" key="4">
    <source>
        <dbReference type="ARBA" id="ARBA00022695"/>
    </source>
</evidence>
<keyword evidence="3" id="KW-0808">Transferase</keyword>
<evidence type="ECO:0000259" key="9">
    <source>
        <dbReference type="Pfam" id="PF04552"/>
    </source>
</evidence>
<dbReference type="Proteomes" id="UP000036873">
    <property type="component" value="Unassembled WGS sequence"/>
</dbReference>
<dbReference type="PRINTS" id="PR00045">
    <property type="entry name" value="SIGMA54FCT"/>
</dbReference>
<dbReference type="InterPro" id="IPR000394">
    <property type="entry name" value="RNA_pol_sigma_54"/>
</dbReference>